<dbReference type="InterPro" id="IPR050708">
    <property type="entry name" value="T6SS_VgrG/RHS"/>
</dbReference>
<dbReference type="PANTHER" id="PTHR32305:SF15">
    <property type="entry name" value="PROTEIN RHSA-RELATED"/>
    <property type="match status" value="1"/>
</dbReference>
<evidence type="ECO:0000256" key="2">
    <source>
        <dbReference type="SAM" id="MobiDB-lite"/>
    </source>
</evidence>
<sequence precursor="true">MKWINVICALMLFALPVQAASVRYQHTDMLGSVVSESDESGNIISRSQYEPFGKRMGGDKEGIGYTGHLQDKDLGLTYMQARYYDPLIGRFYSNDPVGFDNVHNFNRYSYANNNPYKYIDPDGRDSFLVSRALKGSPIGNHNFIVSHAKYLGDPNAKVYSWGPLESGKMGLVNHVNSGGAARTWEDDSSAWQSLSFEGNSGVAFRAIDASDSDVSFLARTVQENRNYKYVPSLFTGSVNSNSAAGAVAHAADGGTANVPTGGWQPGHNQSSMVNVGNSPPVFRVSGRLDSRKLDEELN</sequence>
<dbReference type="NCBIfam" id="TIGR03696">
    <property type="entry name" value="Rhs_assc_core"/>
    <property type="match status" value="1"/>
</dbReference>
<dbReference type="GeneID" id="11774366"/>
<dbReference type="EMBL" id="CP000891">
    <property type="protein sequence ID" value="ABX51562.1"/>
    <property type="molecule type" value="Genomic_DNA"/>
</dbReference>
<dbReference type="InterPro" id="IPR022385">
    <property type="entry name" value="Rhs_assc_core"/>
</dbReference>
<dbReference type="RefSeq" id="WP_006084680.1">
    <property type="nucleotide sequence ID" value="NC_009997.1"/>
</dbReference>
<proteinExistence type="predicted"/>
<feature type="domain" description="Teneurin-like YD-shell" evidence="4">
    <location>
        <begin position="24"/>
        <end position="115"/>
    </location>
</feature>
<organism evidence="5 6">
    <name type="scientific">Shewanella baltica (strain OS195)</name>
    <dbReference type="NCBI Taxonomy" id="399599"/>
    <lineage>
        <taxon>Bacteria</taxon>
        <taxon>Pseudomonadati</taxon>
        <taxon>Pseudomonadota</taxon>
        <taxon>Gammaproteobacteria</taxon>
        <taxon>Alteromonadales</taxon>
        <taxon>Shewanellaceae</taxon>
        <taxon>Shewanella</taxon>
    </lineage>
</organism>
<evidence type="ECO:0000256" key="1">
    <source>
        <dbReference type="ARBA" id="ARBA00022737"/>
    </source>
</evidence>
<evidence type="ECO:0000256" key="3">
    <source>
        <dbReference type="SAM" id="SignalP"/>
    </source>
</evidence>
<feature type="signal peptide" evidence="3">
    <location>
        <begin position="1"/>
        <end position="19"/>
    </location>
</feature>
<evidence type="ECO:0000313" key="5">
    <source>
        <dbReference type="EMBL" id="ABX51562.1"/>
    </source>
</evidence>
<protein>
    <recommendedName>
        <fullName evidence="4">Teneurin-like YD-shell domain-containing protein</fullName>
    </recommendedName>
</protein>
<dbReference type="Pfam" id="PF25023">
    <property type="entry name" value="TEN_YD-shell"/>
    <property type="match status" value="1"/>
</dbReference>
<evidence type="ECO:0000313" key="6">
    <source>
        <dbReference type="Proteomes" id="UP000000770"/>
    </source>
</evidence>
<dbReference type="InterPro" id="IPR056823">
    <property type="entry name" value="TEN-like_YD-shell"/>
</dbReference>
<dbReference type="Gene3D" id="2.180.10.10">
    <property type="entry name" value="RHS repeat-associated core"/>
    <property type="match status" value="1"/>
</dbReference>
<dbReference type="Proteomes" id="UP000000770">
    <property type="component" value="Chromosome"/>
</dbReference>
<dbReference type="PANTHER" id="PTHR32305">
    <property type="match status" value="1"/>
</dbReference>
<accession>A9KVY8</accession>
<gene>
    <name evidence="5" type="ordered locus">Sbal195_4405</name>
</gene>
<dbReference type="KEGG" id="sbn:Sbal195_4405"/>
<feature type="chain" id="PRO_5002737427" description="Teneurin-like YD-shell domain-containing protein" evidence="3">
    <location>
        <begin position="20"/>
        <end position="298"/>
    </location>
</feature>
<dbReference type="AlphaFoldDB" id="A9KVY8"/>
<keyword evidence="1" id="KW-0677">Repeat</keyword>
<dbReference type="HOGENOM" id="CLU_879675_0_0_6"/>
<reference evidence="5 6" key="1">
    <citation type="submission" date="2007-11" db="EMBL/GenBank/DDBJ databases">
        <title>Complete sequence of chromosome of Shewanella baltica OS195.</title>
        <authorList>
            <consortium name="US DOE Joint Genome Institute"/>
            <person name="Copeland A."/>
            <person name="Lucas S."/>
            <person name="Lapidus A."/>
            <person name="Barry K."/>
            <person name="Glavina del Rio T."/>
            <person name="Dalin E."/>
            <person name="Tice H."/>
            <person name="Pitluck S."/>
            <person name="Chain P."/>
            <person name="Malfatti S."/>
            <person name="Shin M."/>
            <person name="Vergez L."/>
            <person name="Schmutz J."/>
            <person name="Larimer F."/>
            <person name="Land M."/>
            <person name="Hauser L."/>
            <person name="Kyrpides N."/>
            <person name="Kim E."/>
            <person name="Brettar I."/>
            <person name="Rodrigues J."/>
            <person name="Konstantinidis K."/>
            <person name="Klappenbach J."/>
            <person name="Hofle M."/>
            <person name="Tiedje J."/>
            <person name="Richardson P."/>
        </authorList>
    </citation>
    <scope>NUCLEOTIDE SEQUENCE [LARGE SCALE GENOMIC DNA]</scope>
    <source>
        <strain evidence="5 6">OS195</strain>
    </source>
</reference>
<feature type="compositionally biased region" description="Basic and acidic residues" evidence="2">
    <location>
        <begin position="286"/>
        <end position="298"/>
    </location>
</feature>
<keyword evidence="3" id="KW-0732">Signal</keyword>
<name>A9KVY8_SHEB9</name>
<feature type="region of interest" description="Disordered" evidence="2">
    <location>
        <begin position="274"/>
        <end position="298"/>
    </location>
</feature>
<evidence type="ECO:0000259" key="4">
    <source>
        <dbReference type="Pfam" id="PF25023"/>
    </source>
</evidence>